<accession>A0A167LVH5</accession>
<evidence type="ECO:0000256" key="1">
    <source>
        <dbReference type="SAM" id="MobiDB-lite"/>
    </source>
</evidence>
<gene>
    <name evidence="2" type="ORF">CALVIDRAFT_537654</name>
</gene>
<name>A0A167LVH5_CALVF</name>
<dbReference type="EMBL" id="KV417286">
    <property type="protein sequence ID" value="KZO96069.1"/>
    <property type="molecule type" value="Genomic_DNA"/>
</dbReference>
<evidence type="ECO:0000313" key="2">
    <source>
        <dbReference type="EMBL" id="KZO96069.1"/>
    </source>
</evidence>
<feature type="region of interest" description="Disordered" evidence="1">
    <location>
        <begin position="409"/>
        <end position="429"/>
    </location>
</feature>
<feature type="compositionally biased region" description="Polar residues" evidence="1">
    <location>
        <begin position="92"/>
        <end position="105"/>
    </location>
</feature>
<dbReference type="AlphaFoldDB" id="A0A167LVH5"/>
<feature type="region of interest" description="Disordered" evidence="1">
    <location>
        <begin position="91"/>
        <end position="111"/>
    </location>
</feature>
<dbReference type="InterPro" id="IPR032675">
    <property type="entry name" value="LRR_dom_sf"/>
</dbReference>
<sequence length="689" mass="76857">MPSQVSNRRAACCTTLRFPPQLCGCLCAPPIHEMSASDNHTMQSDRHLLLNDIFGSESELSDAAEHAHDVKAEPVATTLQMVEQQEDVTMAEPTQLQDTSGSDPAQVTDAPSVPIASSSAAATVEPVPPPVLNLPRSSARDRVFACLDLLNCIVSHLDKRTLTRLARTSRALFTPAASHLWAELKSFGPLMCLLPAHVLLEDARYPLRNKKTIQHRHTVIILKEDLERWKLYSPLVKRLTLHGPSLLTGVPYSSILDRMPQDQSNYTVASILLRASRRLHPEQHLLPNLCQLHVFACVPSMHELLELLLSPMLSRFTLALSDRDDEETVLSLESLFESLRDRCQGLQAMFLPKPVPEAATEAFAGVLAKLPHLQQLQIYPHRGDLTILGKIGDISKHLHSLDIGDHGYSHEDLDDGESSNENNDGNSYDTRRQYSVDFQDLKPAHFEGLRDLTLRSTFAFAITFLETCTPKLIRFSLRAQLTSHESDLGDLMQAVTRTDTHYTLRHFSLILGGVASRTCWNALYRIQASRLVSFEFELESPQSIIKPADRILGNLTRAWQKLETFVFKVRSHGHRKRISCGGLSAVLHNCSRLQHFRVNALAKTQKSHGQQLPSDLSPDGSAKPHLFLSLLEVDYLERVDPVNLAKFLSFSAPNARMKGCASAGQVNQFMQVIADVQRVRDGRDALVIP</sequence>
<evidence type="ECO:0000313" key="3">
    <source>
        <dbReference type="Proteomes" id="UP000076738"/>
    </source>
</evidence>
<dbReference type="Gene3D" id="3.80.10.10">
    <property type="entry name" value="Ribonuclease Inhibitor"/>
    <property type="match status" value="1"/>
</dbReference>
<keyword evidence="3" id="KW-1185">Reference proteome</keyword>
<dbReference type="Proteomes" id="UP000076738">
    <property type="component" value="Unassembled WGS sequence"/>
</dbReference>
<protein>
    <submittedName>
        <fullName evidence="2">Uncharacterized protein</fullName>
    </submittedName>
</protein>
<proteinExistence type="predicted"/>
<reference evidence="2 3" key="1">
    <citation type="journal article" date="2016" name="Mol. Biol. Evol.">
        <title>Comparative Genomics of Early-Diverging Mushroom-Forming Fungi Provides Insights into the Origins of Lignocellulose Decay Capabilities.</title>
        <authorList>
            <person name="Nagy L.G."/>
            <person name="Riley R."/>
            <person name="Tritt A."/>
            <person name="Adam C."/>
            <person name="Daum C."/>
            <person name="Floudas D."/>
            <person name="Sun H."/>
            <person name="Yadav J.S."/>
            <person name="Pangilinan J."/>
            <person name="Larsson K.H."/>
            <person name="Matsuura K."/>
            <person name="Barry K."/>
            <person name="Labutti K."/>
            <person name="Kuo R."/>
            <person name="Ohm R.A."/>
            <person name="Bhattacharya S.S."/>
            <person name="Shirouzu T."/>
            <person name="Yoshinaga Y."/>
            <person name="Martin F.M."/>
            <person name="Grigoriev I.V."/>
            <person name="Hibbett D.S."/>
        </authorList>
    </citation>
    <scope>NUCLEOTIDE SEQUENCE [LARGE SCALE GENOMIC DNA]</scope>
    <source>
        <strain evidence="2 3">TUFC12733</strain>
    </source>
</reference>
<organism evidence="2 3">
    <name type="scientific">Calocera viscosa (strain TUFC12733)</name>
    <dbReference type="NCBI Taxonomy" id="1330018"/>
    <lineage>
        <taxon>Eukaryota</taxon>
        <taxon>Fungi</taxon>
        <taxon>Dikarya</taxon>
        <taxon>Basidiomycota</taxon>
        <taxon>Agaricomycotina</taxon>
        <taxon>Dacrymycetes</taxon>
        <taxon>Dacrymycetales</taxon>
        <taxon>Dacrymycetaceae</taxon>
        <taxon>Calocera</taxon>
    </lineage>
</organism>